<dbReference type="EMBL" id="JTJU01000028">
    <property type="protein sequence ID" value="OBX10415.1"/>
    <property type="molecule type" value="Genomic_DNA"/>
</dbReference>
<evidence type="ECO:0000313" key="3">
    <source>
        <dbReference type="Proteomes" id="UP000092527"/>
    </source>
</evidence>
<dbReference type="Proteomes" id="UP000092527">
    <property type="component" value="Unassembled WGS sequence"/>
</dbReference>
<gene>
    <name evidence="2" type="ORF">QV09_05555</name>
</gene>
<name>A0AB36E2L0_9PAST</name>
<keyword evidence="1" id="KW-0732">Signal</keyword>
<feature type="chain" id="PRO_5044192013" description="C-type lysozyme inhibitor domain-containing protein" evidence="1">
    <location>
        <begin position="21"/>
        <end position="134"/>
    </location>
</feature>
<dbReference type="AlphaFoldDB" id="A0AB36E2L0"/>
<evidence type="ECO:0000313" key="2">
    <source>
        <dbReference type="EMBL" id="OBX10415.1"/>
    </source>
</evidence>
<organism evidence="2 3">
    <name type="scientific">Gallibacterium salpingitidis</name>
    <dbReference type="NCBI Taxonomy" id="505341"/>
    <lineage>
        <taxon>Bacteria</taxon>
        <taxon>Pseudomonadati</taxon>
        <taxon>Pseudomonadota</taxon>
        <taxon>Gammaproteobacteria</taxon>
        <taxon>Pasteurellales</taxon>
        <taxon>Pasteurellaceae</taxon>
        <taxon>Gallibacterium</taxon>
    </lineage>
</organism>
<proteinExistence type="predicted"/>
<accession>A0AB36E2L0</accession>
<comment type="caution">
    <text evidence="2">The sequence shown here is derived from an EMBL/GenBank/DDBJ whole genome shotgun (WGS) entry which is preliminary data.</text>
</comment>
<protein>
    <recommendedName>
        <fullName evidence="4">C-type lysozyme inhibitor domain-containing protein</fullName>
    </recommendedName>
</protein>
<dbReference type="RefSeq" id="WP_066421742.1">
    <property type="nucleotide sequence ID" value="NZ_CP103875.1"/>
</dbReference>
<reference evidence="2 3" key="1">
    <citation type="submission" date="2014-11" db="EMBL/GenBank/DDBJ databases">
        <title>Pan-genome of Gallibacterium spp.</title>
        <authorList>
            <person name="Kudirkiene E."/>
            <person name="Bojesen A.M."/>
        </authorList>
    </citation>
    <scope>NUCLEOTIDE SEQUENCE [LARGE SCALE GENOMIC DNA]</scope>
    <source>
        <strain evidence="2 3">18469/18</strain>
    </source>
</reference>
<feature type="signal peptide" evidence="1">
    <location>
        <begin position="1"/>
        <end position="20"/>
    </location>
</feature>
<sequence length="134" mass="15033">MLKRLIPLCVAVSFSSFAISSETCLYAGFNEKLNSVKCDISTPQGVEPDGINPLFLKMIKFDGKLRYFYIEQHSENDSSANIGFLSDDAFSLAKSGSSFFWIDKNKNIVNNLSNSSYECLQNNKSKEMLCISSW</sequence>
<evidence type="ECO:0008006" key="4">
    <source>
        <dbReference type="Google" id="ProtNLM"/>
    </source>
</evidence>
<evidence type="ECO:0000256" key="1">
    <source>
        <dbReference type="SAM" id="SignalP"/>
    </source>
</evidence>